<dbReference type="AlphaFoldDB" id="H1SE16"/>
<evidence type="ECO:0000313" key="1">
    <source>
        <dbReference type="EMBL" id="EHP39275.1"/>
    </source>
</evidence>
<proteinExistence type="predicted"/>
<comment type="caution">
    <text evidence="1">The sequence shown here is derived from an EMBL/GenBank/DDBJ whole genome shotgun (WGS) entry which is preliminary data.</text>
</comment>
<dbReference type="PATRIC" id="fig|1127483.3.peg.6499"/>
<dbReference type="RefSeq" id="WP_006162422.1">
    <property type="nucleotide sequence ID" value="NZ_AHJE01000098.1"/>
</dbReference>
<dbReference type="EMBL" id="AHJE01000098">
    <property type="protein sequence ID" value="EHP39275.1"/>
    <property type="molecule type" value="Genomic_DNA"/>
</dbReference>
<accession>H1SE16</accession>
<organism evidence="1 2">
    <name type="scientific">Cupriavidus basilensis OR16</name>
    <dbReference type="NCBI Taxonomy" id="1127483"/>
    <lineage>
        <taxon>Bacteria</taxon>
        <taxon>Pseudomonadati</taxon>
        <taxon>Pseudomonadota</taxon>
        <taxon>Betaproteobacteria</taxon>
        <taxon>Burkholderiales</taxon>
        <taxon>Burkholderiaceae</taxon>
        <taxon>Cupriavidus</taxon>
    </lineage>
</organism>
<reference evidence="1 2" key="1">
    <citation type="journal article" date="2012" name="J. Bacteriol.">
        <title>De Novo Genome Project of Cupriavidus basilensis OR16.</title>
        <authorList>
            <person name="Cserhati M."/>
            <person name="Kriszt B."/>
            <person name="Szoboszlay S."/>
            <person name="Toth A."/>
            <person name="Szabo I."/>
            <person name="Tancsics A."/>
            <person name="Nagy I."/>
            <person name="Horvath B."/>
            <person name="Nagy I."/>
            <person name="Kukolya J."/>
        </authorList>
    </citation>
    <scope>NUCLEOTIDE SEQUENCE [LARGE SCALE GENOMIC DNA]</scope>
    <source>
        <strain evidence="1 2">OR16</strain>
    </source>
</reference>
<sequence>MSLLVGLVMLIVLTLMVVSAVRMSKTNLKVVGNQQAKIEATAAAQQAIEKIIGSVSNFYTPTAQTFSIDINNDGVADYTVQTTKPACLQMTAADGYSVDFADSAPKDTYWDISAVATDNRSGTTVTVHQGARVRMNATATCP</sequence>
<keyword evidence="1" id="KW-0812">Transmembrane</keyword>
<name>H1SE16_9BURK</name>
<keyword evidence="1" id="KW-0472">Membrane</keyword>
<dbReference type="Proteomes" id="UP000005808">
    <property type="component" value="Unassembled WGS sequence"/>
</dbReference>
<protein>
    <submittedName>
        <fullName evidence="1">Transmembrane protein</fullName>
    </submittedName>
</protein>
<evidence type="ECO:0000313" key="2">
    <source>
        <dbReference type="Proteomes" id="UP000005808"/>
    </source>
</evidence>
<gene>
    <name evidence="1" type="ORF">OR16_32593</name>
</gene>